<dbReference type="InterPro" id="IPR009050">
    <property type="entry name" value="Globin-like_sf"/>
</dbReference>
<keyword evidence="2" id="KW-0349">Heme</keyword>
<dbReference type="Pfam" id="PF01152">
    <property type="entry name" value="Bac_globin"/>
    <property type="match status" value="1"/>
</dbReference>
<organism evidence="6 7">
    <name type="scientific">Lacihabitans lacunae</name>
    <dbReference type="NCBI Taxonomy" id="1028214"/>
    <lineage>
        <taxon>Bacteria</taxon>
        <taxon>Pseudomonadati</taxon>
        <taxon>Bacteroidota</taxon>
        <taxon>Cytophagia</taxon>
        <taxon>Cytophagales</taxon>
        <taxon>Leadbetterellaceae</taxon>
        <taxon>Lacihabitans</taxon>
    </lineage>
</organism>
<keyword evidence="3" id="KW-0479">Metal-binding</keyword>
<feature type="signal peptide" evidence="5">
    <location>
        <begin position="1"/>
        <end position="21"/>
    </location>
</feature>
<dbReference type="CDD" id="cd00454">
    <property type="entry name" value="TrHb1_N"/>
    <property type="match status" value="1"/>
</dbReference>
<dbReference type="SUPFAM" id="SSF46458">
    <property type="entry name" value="Globin-like"/>
    <property type="match status" value="1"/>
</dbReference>
<gene>
    <name evidence="6" type="ORF">ACFOOI_17330</name>
</gene>
<evidence type="ECO:0000256" key="2">
    <source>
        <dbReference type="ARBA" id="ARBA00022617"/>
    </source>
</evidence>
<evidence type="ECO:0000256" key="4">
    <source>
        <dbReference type="ARBA" id="ARBA00023004"/>
    </source>
</evidence>
<keyword evidence="1" id="KW-0813">Transport</keyword>
<dbReference type="Proteomes" id="UP001595616">
    <property type="component" value="Unassembled WGS sequence"/>
</dbReference>
<evidence type="ECO:0000256" key="1">
    <source>
        <dbReference type="ARBA" id="ARBA00022448"/>
    </source>
</evidence>
<dbReference type="PROSITE" id="PS51257">
    <property type="entry name" value="PROKAR_LIPOPROTEIN"/>
    <property type="match status" value="1"/>
</dbReference>
<evidence type="ECO:0000313" key="7">
    <source>
        <dbReference type="Proteomes" id="UP001595616"/>
    </source>
</evidence>
<keyword evidence="5" id="KW-0732">Signal</keyword>
<dbReference type="InterPro" id="IPR012292">
    <property type="entry name" value="Globin/Proto"/>
</dbReference>
<dbReference type="EMBL" id="JBHRYQ010000001">
    <property type="protein sequence ID" value="MFC3812426.1"/>
    <property type="molecule type" value="Genomic_DNA"/>
</dbReference>
<accession>A0ABV7YZQ9</accession>
<dbReference type="InterPro" id="IPR001486">
    <property type="entry name" value="Hemoglobin_trunc"/>
</dbReference>
<proteinExistence type="predicted"/>
<keyword evidence="4" id="KW-0408">Iron</keyword>
<feature type="chain" id="PRO_5045180356" evidence="5">
    <location>
        <begin position="22"/>
        <end position="159"/>
    </location>
</feature>
<evidence type="ECO:0000256" key="5">
    <source>
        <dbReference type="SAM" id="SignalP"/>
    </source>
</evidence>
<dbReference type="RefSeq" id="WP_379839300.1">
    <property type="nucleotide sequence ID" value="NZ_JBHRYQ010000001.1"/>
</dbReference>
<evidence type="ECO:0000256" key="3">
    <source>
        <dbReference type="ARBA" id="ARBA00022723"/>
    </source>
</evidence>
<protein>
    <submittedName>
        <fullName evidence="6">Group 1 truncated hemoglobin</fullName>
    </submittedName>
</protein>
<sequence length="159" mass="16745">MKITKMSVMVLMLGLFLGSCAKEEEMAAATPTLYARLGGVDAISAVVDEFIGRVAANPDMARTFKPLLDEVGAQGASSPKLISLRNNLIDQIGEASGGPQKYKGKDMVTAHKGMNITTVEFNSLAGNLSGALDKFSVPTAEKTELLTVIASLQPMIVGK</sequence>
<keyword evidence="7" id="KW-1185">Reference proteome</keyword>
<comment type="caution">
    <text evidence="6">The sequence shown here is derived from an EMBL/GenBank/DDBJ whole genome shotgun (WGS) entry which is preliminary data.</text>
</comment>
<dbReference type="Gene3D" id="1.10.490.10">
    <property type="entry name" value="Globins"/>
    <property type="match status" value="1"/>
</dbReference>
<reference evidence="7" key="1">
    <citation type="journal article" date="2019" name="Int. J. Syst. Evol. Microbiol.">
        <title>The Global Catalogue of Microorganisms (GCM) 10K type strain sequencing project: providing services to taxonomists for standard genome sequencing and annotation.</title>
        <authorList>
            <consortium name="The Broad Institute Genomics Platform"/>
            <consortium name="The Broad Institute Genome Sequencing Center for Infectious Disease"/>
            <person name="Wu L."/>
            <person name="Ma J."/>
        </authorList>
    </citation>
    <scope>NUCLEOTIDE SEQUENCE [LARGE SCALE GENOMIC DNA]</scope>
    <source>
        <strain evidence="7">CECT 7956</strain>
    </source>
</reference>
<name>A0ABV7YZQ9_9BACT</name>
<evidence type="ECO:0000313" key="6">
    <source>
        <dbReference type="EMBL" id="MFC3812426.1"/>
    </source>
</evidence>